<dbReference type="Proteomes" id="UP000192674">
    <property type="component" value="Unassembled WGS sequence"/>
</dbReference>
<dbReference type="AlphaFoldDB" id="A0A1W2F347"/>
<sequence>MSAEAQVRRRAIPHWTSWERGRLPAVAIHQPQLIDRKSGSCGRDELIALFLQG</sequence>
<dbReference type="EMBL" id="FWXV01000004">
    <property type="protein sequence ID" value="SMD15878.1"/>
    <property type="molecule type" value="Genomic_DNA"/>
</dbReference>
<keyword evidence="2" id="KW-1185">Reference proteome</keyword>
<evidence type="ECO:0000313" key="2">
    <source>
        <dbReference type="Proteomes" id="UP000192674"/>
    </source>
</evidence>
<organism evidence="1 2">
    <name type="scientific">Kibdelosporangium aridum</name>
    <dbReference type="NCBI Taxonomy" id="2030"/>
    <lineage>
        <taxon>Bacteria</taxon>
        <taxon>Bacillati</taxon>
        <taxon>Actinomycetota</taxon>
        <taxon>Actinomycetes</taxon>
        <taxon>Pseudonocardiales</taxon>
        <taxon>Pseudonocardiaceae</taxon>
        <taxon>Kibdelosporangium</taxon>
    </lineage>
</organism>
<proteinExistence type="predicted"/>
<protein>
    <submittedName>
        <fullName evidence="1">Uncharacterized protein</fullName>
    </submittedName>
</protein>
<accession>A0A1W2F347</accession>
<dbReference type="RefSeq" id="WP_160096701.1">
    <property type="nucleotide sequence ID" value="NZ_FWXV01000004.1"/>
</dbReference>
<gene>
    <name evidence="1" type="ORF">SAMN05661093_05349</name>
</gene>
<reference evidence="1 2" key="1">
    <citation type="submission" date="2017-04" db="EMBL/GenBank/DDBJ databases">
        <authorList>
            <person name="Afonso C.L."/>
            <person name="Miller P.J."/>
            <person name="Scott M.A."/>
            <person name="Spackman E."/>
            <person name="Goraichik I."/>
            <person name="Dimitrov K.M."/>
            <person name="Suarez D.L."/>
            <person name="Swayne D.E."/>
        </authorList>
    </citation>
    <scope>NUCLEOTIDE SEQUENCE [LARGE SCALE GENOMIC DNA]</scope>
    <source>
        <strain evidence="1 2">DSM 43828</strain>
    </source>
</reference>
<name>A0A1W2F347_KIBAR</name>
<evidence type="ECO:0000313" key="1">
    <source>
        <dbReference type="EMBL" id="SMD15878.1"/>
    </source>
</evidence>